<gene>
    <name evidence="1" type="ORF">M9H77_02450</name>
</gene>
<organism evidence="1 2">
    <name type="scientific">Catharanthus roseus</name>
    <name type="common">Madagascar periwinkle</name>
    <name type="synonym">Vinca rosea</name>
    <dbReference type="NCBI Taxonomy" id="4058"/>
    <lineage>
        <taxon>Eukaryota</taxon>
        <taxon>Viridiplantae</taxon>
        <taxon>Streptophyta</taxon>
        <taxon>Embryophyta</taxon>
        <taxon>Tracheophyta</taxon>
        <taxon>Spermatophyta</taxon>
        <taxon>Magnoliopsida</taxon>
        <taxon>eudicotyledons</taxon>
        <taxon>Gunneridae</taxon>
        <taxon>Pentapetalae</taxon>
        <taxon>asterids</taxon>
        <taxon>lamiids</taxon>
        <taxon>Gentianales</taxon>
        <taxon>Apocynaceae</taxon>
        <taxon>Rauvolfioideae</taxon>
        <taxon>Vinceae</taxon>
        <taxon>Catharanthinae</taxon>
        <taxon>Catharanthus</taxon>
    </lineage>
</organism>
<accession>A0ACC0C8X7</accession>
<proteinExistence type="predicted"/>
<evidence type="ECO:0000313" key="1">
    <source>
        <dbReference type="EMBL" id="KAI5681223.1"/>
    </source>
</evidence>
<reference evidence="2" key="1">
    <citation type="journal article" date="2023" name="Nat. Plants">
        <title>Single-cell RNA sequencing provides a high-resolution roadmap for understanding the multicellular compartmentation of specialized metabolism.</title>
        <authorList>
            <person name="Sun S."/>
            <person name="Shen X."/>
            <person name="Li Y."/>
            <person name="Li Y."/>
            <person name="Wang S."/>
            <person name="Li R."/>
            <person name="Zhang H."/>
            <person name="Shen G."/>
            <person name="Guo B."/>
            <person name="Wei J."/>
            <person name="Xu J."/>
            <person name="St-Pierre B."/>
            <person name="Chen S."/>
            <person name="Sun C."/>
        </authorList>
    </citation>
    <scope>NUCLEOTIDE SEQUENCE [LARGE SCALE GENOMIC DNA]</scope>
</reference>
<evidence type="ECO:0000313" key="2">
    <source>
        <dbReference type="Proteomes" id="UP001060085"/>
    </source>
</evidence>
<dbReference type="Proteomes" id="UP001060085">
    <property type="component" value="Linkage Group LG01"/>
</dbReference>
<comment type="caution">
    <text evidence="1">The sequence shown here is derived from an EMBL/GenBank/DDBJ whole genome shotgun (WGS) entry which is preliminary data.</text>
</comment>
<protein>
    <submittedName>
        <fullName evidence="1">Uncharacterized protein</fullName>
    </submittedName>
</protein>
<sequence>MTQILDSQTHSIAKLETQIGQLTNAISKRDEGKLPSLPMEYPRANYYEQAKAVITLRNGNLVDNKVGEPIKDDKLNENKTEGIDMGTKIEKKIEKELASSSNSKTLESSPMASYKPKGNQTTYLEALEMVHYSSEHALILSFYQRRRS</sequence>
<dbReference type="EMBL" id="CM044701">
    <property type="protein sequence ID" value="KAI5681223.1"/>
    <property type="molecule type" value="Genomic_DNA"/>
</dbReference>
<keyword evidence="2" id="KW-1185">Reference proteome</keyword>
<name>A0ACC0C8X7_CATRO</name>